<dbReference type="PROSITE" id="PS51000">
    <property type="entry name" value="HTH_DEOR_2"/>
    <property type="match status" value="1"/>
</dbReference>
<gene>
    <name evidence="8" type="ORF">SAMN05660648_01284</name>
</gene>
<protein>
    <recommendedName>
        <fullName evidence="1">Lactose phosphotransferase system repressor</fullName>
    </recommendedName>
</protein>
<dbReference type="Gene3D" id="3.40.50.1360">
    <property type="match status" value="1"/>
</dbReference>
<accession>A0A1H3X5G0</accession>
<dbReference type="InterPro" id="IPR018356">
    <property type="entry name" value="Tscrpt_reg_HTH_DeoR_CS"/>
</dbReference>
<dbReference type="SMART" id="SM01134">
    <property type="entry name" value="DeoRC"/>
    <property type="match status" value="1"/>
</dbReference>
<dbReference type="SMART" id="SM00420">
    <property type="entry name" value="HTH_DEOR"/>
    <property type="match status" value="1"/>
</dbReference>
<dbReference type="AlphaFoldDB" id="A0A1H3X5G0"/>
<evidence type="ECO:0000256" key="6">
    <source>
        <dbReference type="ARBA" id="ARBA00024937"/>
    </source>
</evidence>
<dbReference type="Proteomes" id="UP000183469">
    <property type="component" value="Unassembled WGS sequence"/>
</dbReference>
<dbReference type="OrthoDB" id="9797223at2"/>
<dbReference type="InterPro" id="IPR001034">
    <property type="entry name" value="DeoR_HTH"/>
</dbReference>
<dbReference type="GO" id="GO:0003700">
    <property type="term" value="F:DNA-binding transcription factor activity"/>
    <property type="evidence" value="ECO:0007669"/>
    <property type="project" value="InterPro"/>
</dbReference>
<keyword evidence="5" id="KW-0804">Transcription</keyword>
<evidence type="ECO:0000256" key="4">
    <source>
        <dbReference type="ARBA" id="ARBA00023125"/>
    </source>
</evidence>
<keyword evidence="2" id="KW-0678">Repressor</keyword>
<dbReference type="PRINTS" id="PR00037">
    <property type="entry name" value="HTHLACR"/>
</dbReference>
<evidence type="ECO:0000256" key="3">
    <source>
        <dbReference type="ARBA" id="ARBA00023015"/>
    </source>
</evidence>
<dbReference type="PANTHER" id="PTHR30363">
    <property type="entry name" value="HTH-TYPE TRANSCRIPTIONAL REGULATOR SRLR-RELATED"/>
    <property type="match status" value="1"/>
</dbReference>
<sequence length="250" mass="27837">MHVRHSKLLSLVNQHNRIAVTDLAKALDVSEVTIRKDLNLLEKKGLLRREHGYARLTTSDDIGNHLSFNYEAKLRIAKRAAESVHNGETIMIESGSCCALLAEEIAANRRDVTIITNSAFIADYIRKYPNVRVILLGGEYQKESQVMVGPMIRSCVRDFYVSKFFVGIDGVDNLGFMSNDLMRAEAARVMAERAEQTIILTESAKFKVHGTVMLLPYANVSALFTDDLAASNTLSNLHEQGIHVYPVGSK</sequence>
<dbReference type="Gene3D" id="1.10.10.10">
    <property type="entry name" value="Winged helix-like DNA-binding domain superfamily/Winged helix DNA-binding domain"/>
    <property type="match status" value="1"/>
</dbReference>
<proteinExistence type="predicted"/>
<evidence type="ECO:0000313" key="9">
    <source>
        <dbReference type="Proteomes" id="UP000183469"/>
    </source>
</evidence>
<dbReference type="InterPro" id="IPR014036">
    <property type="entry name" value="DeoR-like_C"/>
</dbReference>
<reference evidence="8 9" key="1">
    <citation type="submission" date="2016-10" db="EMBL/GenBank/DDBJ databases">
        <authorList>
            <person name="de Groot N.N."/>
        </authorList>
    </citation>
    <scope>NUCLEOTIDE SEQUENCE [LARGE SCALE GENOMIC DNA]</scope>
    <source>
        <strain evidence="8 9">DSM 2872</strain>
    </source>
</reference>
<organism evidence="8 9">
    <name type="scientific">Selenomonas ruminantium</name>
    <dbReference type="NCBI Taxonomy" id="971"/>
    <lineage>
        <taxon>Bacteria</taxon>
        <taxon>Bacillati</taxon>
        <taxon>Bacillota</taxon>
        <taxon>Negativicutes</taxon>
        <taxon>Selenomonadales</taxon>
        <taxon>Selenomonadaceae</taxon>
        <taxon>Selenomonas</taxon>
    </lineage>
</organism>
<dbReference type="InterPro" id="IPR037171">
    <property type="entry name" value="NagB/RpiA_transferase-like"/>
</dbReference>
<dbReference type="InterPro" id="IPR050313">
    <property type="entry name" value="Carb_Metab_HTH_regulators"/>
</dbReference>
<evidence type="ECO:0000256" key="5">
    <source>
        <dbReference type="ARBA" id="ARBA00023163"/>
    </source>
</evidence>
<dbReference type="Pfam" id="PF08220">
    <property type="entry name" value="HTH_DeoR"/>
    <property type="match status" value="1"/>
</dbReference>
<dbReference type="RefSeq" id="WP_074671670.1">
    <property type="nucleotide sequence ID" value="NZ_FNQG01000005.1"/>
</dbReference>
<dbReference type="Pfam" id="PF00455">
    <property type="entry name" value="DeoRC"/>
    <property type="match status" value="1"/>
</dbReference>
<dbReference type="EMBL" id="FNQG01000005">
    <property type="protein sequence ID" value="SDZ94181.1"/>
    <property type="molecule type" value="Genomic_DNA"/>
</dbReference>
<keyword evidence="3" id="KW-0805">Transcription regulation</keyword>
<dbReference type="PANTHER" id="PTHR30363:SF4">
    <property type="entry name" value="GLYCEROL-3-PHOSPHATE REGULON REPRESSOR"/>
    <property type="match status" value="1"/>
</dbReference>
<dbReference type="GO" id="GO:0003677">
    <property type="term" value="F:DNA binding"/>
    <property type="evidence" value="ECO:0007669"/>
    <property type="project" value="UniProtKB-KW"/>
</dbReference>
<dbReference type="SUPFAM" id="SSF46785">
    <property type="entry name" value="Winged helix' DNA-binding domain"/>
    <property type="match status" value="1"/>
</dbReference>
<keyword evidence="4" id="KW-0238">DNA-binding</keyword>
<evidence type="ECO:0000256" key="1">
    <source>
        <dbReference type="ARBA" id="ARBA00021390"/>
    </source>
</evidence>
<dbReference type="PROSITE" id="PS00894">
    <property type="entry name" value="HTH_DEOR_1"/>
    <property type="match status" value="1"/>
</dbReference>
<evidence type="ECO:0000256" key="2">
    <source>
        <dbReference type="ARBA" id="ARBA00022491"/>
    </source>
</evidence>
<name>A0A1H3X5G0_SELRU</name>
<feature type="domain" description="HTH deoR-type" evidence="7">
    <location>
        <begin position="1"/>
        <end position="56"/>
    </location>
</feature>
<evidence type="ECO:0000259" key="7">
    <source>
        <dbReference type="PROSITE" id="PS51000"/>
    </source>
</evidence>
<dbReference type="InterPro" id="IPR036390">
    <property type="entry name" value="WH_DNA-bd_sf"/>
</dbReference>
<evidence type="ECO:0000313" key="8">
    <source>
        <dbReference type="EMBL" id="SDZ94181.1"/>
    </source>
</evidence>
<dbReference type="SUPFAM" id="SSF100950">
    <property type="entry name" value="NagB/RpiA/CoA transferase-like"/>
    <property type="match status" value="1"/>
</dbReference>
<dbReference type="InterPro" id="IPR036388">
    <property type="entry name" value="WH-like_DNA-bd_sf"/>
</dbReference>
<comment type="function">
    <text evidence="6">Repressor of the lactose catabolism operon. Galactose-6-phosphate is the inducer.</text>
</comment>